<proteinExistence type="predicted"/>
<protein>
    <submittedName>
        <fullName evidence="1">Response regulator</fullName>
    </submittedName>
</protein>
<dbReference type="RefSeq" id="WP_065542955.1">
    <property type="nucleotide sequence ID" value="NZ_CP015405.2"/>
</dbReference>
<dbReference type="Gene3D" id="3.40.50.2300">
    <property type="match status" value="1"/>
</dbReference>
<dbReference type="Proteomes" id="UP000092574">
    <property type="component" value="Chromosome"/>
</dbReference>
<keyword evidence="2" id="KW-1185">Reference proteome</keyword>
<sequence>MSELKGLFIEDEVANIDIYTKLFALEGLYLECINELPATLEGFYDIVLERDVDFLIIDYHLDKQVTYKGIDVLREIRKYDSTIYAVLLTNYQLEDFADQFGDYDYELKKDAIVERYVDVAEKIKRACELRKENMIYKGIVQQEEEESDTIKLLKEISSKLDSKE</sequence>
<accession>A0A1C7ICQ9</accession>
<dbReference type="AlphaFoldDB" id="A0A1C7ICQ9"/>
<name>A0A1C7ICQ9_9FIRM</name>
<gene>
    <name evidence="1" type="ORF">A4V09_14100</name>
</gene>
<dbReference type="EMBL" id="CP015405">
    <property type="protein sequence ID" value="ANU76798.1"/>
    <property type="molecule type" value="Genomic_DNA"/>
</dbReference>
<evidence type="ECO:0000313" key="1">
    <source>
        <dbReference type="EMBL" id="ANU76798.1"/>
    </source>
</evidence>
<organism evidence="1 2">
    <name type="scientific">Blautia pseudococcoides</name>
    <dbReference type="NCBI Taxonomy" id="1796616"/>
    <lineage>
        <taxon>Bacteria</taxon>
        <taxon>Bacillati</taxon>
        <taxon>Bacillota</taxon>
        <taxon>Clostridia</taxon>
        <taxon>Lachnospirales</taxon>
        <taxon>Lachnospiraceae</taxon>
        <taxon>Blautia</taxon>
    </lineage>
</organism>
<dbReference type="OrthoDB" id="2086826at2"/>
<reference evidence="1" key="1">
    <citation type="submission" date="2017-04" db="EMBL/GenBank/DDBJ databases">
        <title>Complete Genome Sequences of Twelve Strains of a Stable Defined Moderately Diverse Mouse Microbiota 2 (sDMDMm2).</title>
        <authorList>
            <person name="Uchimura Y."/>
            <person name="Wyss M."/>
            <person name="Brugiroux S."/>
            <person name="Limenitakis J.P."/>
            <person name="Stecher B."/>
            <person name="McCoy K.D."/>
            <person name="Macpherson A.J."/>
        </authorList>
    </citation>
    <scope>NUCLEOTIDE SEQUENCE</scope>
    <source>
        <strain evidence="1">YL58</strain>
    </source>
</reference>
<evidence type="ECO:0000313" key="2">
    <source>
        <dbReference type="Proteomes" id="UP000092574"/>
    </source>
</evidence>
<dbReference type="KEGG" id="byl:A4V09_14100"/>
<dbReference type="InterPro" id="IPR011006">
    <property type="entry name" value="CheY-like_superfamily"/>
</dbReference>
<dbReference type="SUPFAM" id="SSF52172">
    <property type="entry name" value="CheY-like"/>
    <property type="match status" value="1"/>
</dbReference>
<dbReference type="STRING" id="1796616.A4V09_14100"/>